<gene>
    <name evidence="2" type="ORF">SAMN02927930_00502</name>
</gene>
<dbReference type="RefSeq" id="WP_092591428.1">
    <property type="nucleotide sequence ID" value="NZ_FMXN01000002.1"/>
</dbReference>
<dbReference type="GO" id="GO:0016020">
    <property type="term" value="C:membrane"/>
    <property type="evidence" value="ECO:0007669"/>
    <property type="project" value="InterPro"/>
</dbReference>
<evidence type="ECO:0008006" key="4">
    <source>
        <dbReference type="Google" id="ProtNLM"/>
    </source>
</evidence>
<dbReference type="AlphaFoldDB" id="A0A1G6AVX2"/>
<protein>
    <recommendedName>
        <fullName evidence="4">Outer membrane protein beta-barrel domain-containing protein</fullName>
    </recommendedName>
</protein>
<feature type="signal peptide" evidence="1">
    <location>
        <begin position="1"/>
        <end position="24"/>
    </location>
</feature>
<proteinExistence type="predicted"/>
<evidence type="ECO:0000256" key="1">
    <source>
        <dbReference type="SAM" id="SignalP"/>
    </source>
</evidence>
<dbReference type="SUPFAM" id="SSF56935">
    <property type="entry name" value="Porins"/>
    <property type="match status" value="1"/>
</dbReference>
<sequence length="187" mass="20687">MKLHPVLLSIPVVTLTLLAAPSQAQTAPSQPNYSAYNYLGIGINDHDNGDSLVLEGSYAFKAPYFVSGYYRNFDNDAGGSSDAFNIKLGRYFWLNNGLTADFGVRAGHVDFGPVDSNFYGVEGNLRQRINQFEIYGGIGWIDYTDGGSDNQYQVGVNYYLDTNLSIGVGYQDSEYGDGFRFRGSYHF</sequence>
<keyword evidence="3" id="KW-1185">Reference proteome</keyword>
<dbReference type="STRING" id="1159017.SAMN02927930_00502"/>
<evidence type="ECO:0000313" key="3">
    <source>
        <dbReference type="Proteomes" id="UP000199626"/>
    </source>
</evidence>
<dbReference type="OrthoDB" id="6384087at2"/>
<keyword evidence="1" id="KW-0732">Signal</keyword>
<feature type="chain" id="PRO_5011517315" description="Outer membrane protein beta-barrel domain-containing protein" evidence="1">
    <location>
        <begin position="25"/>
        <end position="187"/>
    </location>
</feature>
<organism evidence="2 3">
    <name type="scientific">Pseudidiomarina indica</name>
    <dbReference type="NCBI Taxonomy" id="1159017"/>
    <lineage>
        <taxon>Bacteria</taxon>
        <taxon>Pseudomonadati</taxon>
        <taxon>Pseudomonadota</taxon>
        <taxon>Gammaproteobacteria</taxon>
        <taxon>Alteromonadales</taxon>
        <taxon>Idiomarinaceae</taxon>
        <taxon>Pseudidiomarina</taxon>
    </lineage>
</organism>
<reference evidence="3" key="1">
    <citation type="submission" date="2016-10" db="EMBL/GenBank/DDBJ databases">
        <authorList>
            <person name="Varghese N."/>
            <person name="Submissions S."/>
        </authorList>
    </citation>
    <scope>NUCLEOTIDE SEQUENCE [LARGE SCALE GENOMIC DNA]</scope>
    <source>
        <strain evidence="3">CGMCC 1.10824</strain>
    </source>
</reference>
<accession>A0A1G6AVX2</accession>
<dbReference type="GO" id="GO:0015288">
    <property type="term" value="F:porin activity"/>
    <property type="evidence" value="ECO:0007669"/>
    <property type="project" value="InterPro"/>
</dbReference>
<evidence type="ECO:0000313" key="2">
    <source>
        <dbReference type="EMBL" id="SDB12547.1"/>
    </source>
</evidence>
<name>A0A1G6AVX2_9GAMM</name>
<dbReference type="Proteomes" id="UP000199626">
    <property type="component" value="Unassembled WGS sequence"/>
</dbReference>
<dbReference type="EMBL" id="FMXN01000002">
    <property type="protein sequence ID" value="SDB12547.1"/>
    <property type="molecule type" value="Genomic_DNA"/>
</dbReference>